<sequence>MRRRFVHALAWTLATLTAVTVSWLGVRLMLDSTSDRPHAVPLSGGAPSARESSEPPSVGTATERPPRPSPTPTRTPDSPSAAAGSEGAEEPEEPERTESPAGANGSRAAGETAQGDRPAGSGAVDVQTFPVAGGRVTFEMAGGAAELVSATPQAGWQMQIWEQTSWIRVDFVAGDRRTSVICTWHDSAPRVETNEYPS</sequence>
<evidence type="ECO:0008006" key="4">
    <source>
        <dbReference type="Google" id="ProtNLM"/>
    </source>
</evidence>
<organism evidence="2 3">
    <name type="scientific">Streptomyces synnematoformans</name>
    <dbReference type="NCBI Taxonomy" id="415721"/>
    <lineage>
        <taxon>Bacteria</taxon>
        <taxon>Bacillati</taxon>
        <taxon>Actinomycetota</taxon>
        <taxon>Actinomycetes</taxon>
        <taxon>Kitasatosporales</taxon>
        <taxon>Streptomycetaceae</taxon>
        <taxon>Streptomyces</taxon>
    </lineage>
</organism>
<evidence type="ECO:0000313" key="2">
    <source>
        <dbReference type="EMBL" id="GAA1508376.1"/>
    </source>
</evidence>
<feature type="compositionally biased region" description="Low complexity" evidence="1">
    <location>
        <begin position="46"/>
        <end position="57"/>
    </location>
</feature>
<name>A0ABN2A0E9_9ACTN</name>
<accession>A0ABN2A0E9</accession>
<dbReference type="RefSeq" id="WP_344295084.1">
    <property type="nucleotide sequence ID" value="NZ_BAAAPF010000424.1"/>
</dbReference>
<feature type="compositionally biased region" description="Low complexity" evidence="1">
    <location>
        <begin position="74"/>
        <end position="86"/>
    </location>
</feature>
<keyword evidence="3" id="KW-1185">Reference proteome</keyword>
<feature type="region of interest" description="Disordered" evidence="1">
    <location>
        <begin position="34"/>
        <end position="125"/>
    </location>
</feature>
<reference evidence="2 3" key="1">
    <citation type="journal article" date="2019" name="Int. J. Syst. Evol. Microbiol.">
        <title>The Global Catalogue of Microorganisms (GCM) 10K type strain sequencing project: providing services to taxonomists for standard genome sequencing and annotation.</title>
        <authorList>
            <consortium name="The Broad Institute Genomics Platform"/>
            <consortium name="The Broad Institute Genome Sequencing Center for Infectious Disease"/>
            <person name="Wu L."/>
            <person name="Ma J."/>
        </authorList>
    </citation>
    <scope>NUCLEOTIDE SEQUENCE [LARGE SCALE GENOMIC DNA]</scope>
    <source>
        <strain evidence="2 3">JCM 15481</strain>
    </source>
</reference>
<comment type="caution">
    <text evidence="2">The sequence shown here is derived from an EMBL/GenBank/DDBJ whole genome shotgun (WGS) entry which is preliminary data.</text>
</comment>
<gene>
    <name evidence="2" type="ORF">GCM10009802_63670</name>
</gene>
<proteinExistence type="predicted"/>
<evidence type="ECO:0000313" key="3">
    <source>
        <dbReference type="Proteomes" id="UP001500443"/>
    </source>
</evidence>
<protein>
    <recommendedName>
        <fullName evidence="4">Secreted protein</fullName>
    </recommendedName>
</protein>
<dbReference type="EMBL" id="BAAAPF010000424">
    <property type="protein sequence ID" value="GAA1508376.1"/>
    <property type="molecule type" value="Genomic_DNA"/>
</dbReference>
<dbReference type="Proteomes" id="UP001500443">
    <property type="component" value="Unassembled WGS sequence"/>
</dbReference>
<evidence type="ECO:0000256" key="1">
    <source>
        <dbReference type="SAM" id="MobiDB-lite"/>
    </source>
</evidence>